<evidence type="ECO:0000313" key="10">
    <source>
        <dbReference type="EMBL" id="MFC7192855.1"/>
    </source>
</evidence>
<dbReference type="NCBIfam" id="TIGR02582">
    <property type="entry name" value="cas7_TM1809"/>
    <property type="match status" value="1"/>
</dbReference>
<reference evidence="12" key="2">
    <citation type="journal article" date="2019" name="Int. J. Syst. Evol. Microbiol.">
        <title>The Global Catalogue of Microorganisms (GCM) 10K type strain sequencing project: providing services to taxonomists for standard genome sequencing and annotation.</title>
        <authorList>
            <consortium name="The Broad Institute Genomics Platform"/>
            <consortium name="The Broad Institute Genome Sequencing Center for Infectious Disease"/>
            <person name="Wu L."/>
            <person name="Ma J."/>
        </authorList>
    </citation>
    <scope>NUCLEOTIDE SEQUENCE [LARGE SCALE GENOMIC DNA]</scope>
    <source>
        <strain evidence="12">RDMS1</strain>
    </source>
</reference>
<dbReference type="RefSeq" id="WP_264556824.1">
    <property type="nucleotide sequence ID" value="NZ_CP109982.1"/>
</dbReference>
<keyword evidence="6" id="KW-0694">RNA-binding</keyword>
<dbReference type="InterPro" id="IPR013412">
    <property type="entry name" value="CRISPR-assoc_RAMP_Csm3"/>
</dbReference>
<evidence type="ECO:0000256" key="3">
    <source>
        <dbReference type="ARBA" id="ARBA00022722"/>
    </source>
</evidence>
<dbReference type="PANTHER" id="PTHR35579">
    <property type="entry name" value="CRISPR SYSTEM CMS ENDORIBONUCLEASE CSM3"/>
    <property type="match status" value="1"/>
</dbReference>
<protein>
    <recommendedName>
        <fullName evidence="2">CRISPR system Cms endoribonuclease Csm3</fullName>
    </recommendedName>
    <alternativeName>
        <fullName evidence="8">CRISPR type III A-associated RAMP protein Csm3</fullName>
    </alternativeName>
</protein>
<evidence type="ECO:0000259" key="9">
    <source>
        <dbReference type="Pfam" id="PF03787"/>
    </source>
</evidence>
<feature type="domain" description="CRISPR type III-associated protein" evidence="9">
    <location>
        <begin position="13"/>
        <end position="208"/>
    </location>
</feature>
<comment type="similarity">
    <text evidence="1">Belongs to the CRISPR-associated Csm3 family.</text>
</comment>
<dbReference type="GeneID" id="76202621"/>
<dbReference type="AlphaFoldDB" id="A0ABD5YW84"/>
<dbReference type="GO" id="GO:0016787">
    <property type="term" value="F:hydrolase activity"/>
    <property type="evidence" value="ECO:0007669"/>
    <property type="project" value="UniProtKB-KW"/>
</dbReference>
<evidence type="ECO:0000256" key="6">
    <source>
        <dbReference type="ARBA" id="ARBA00022884"/>
    </source>
</evidence>
<evidence type="ECO:0000313" key="11">
    <source>
        <dbReference type="EMBL" id="MFC7193132.1"/>
    </source>
</evidence>
<organism evidence="11 12">
    <name type="scientific">Halocatena marina</name>
    <dbReference type="NCBI Taxonomy" id="2934937"/>
    <lineage>
        <taxon>Archaea</taxon>
        <taxon>Methanobacteriati</taxon>
        <taxon>Methanobacteriota</taxon>
        <taxon>Stenosarchaea group</taxon>
        <taxon>Halobacteria</taxon>
        <taxon>Halobacteriales</taxon>
        <taxon>Natronomonadaceae</taxon>
        <taxon>Halocatena</taxon>
    </lineage>
</organism>
<keyword evidence="12" id="KW-1185">Reference proteome</keyword>
<dbReference type="GO" id="GO:0004519">
    <property type="term" value="F:endonuclease activity"/>
    <property type="evidence" value="ECO:0007669"/>
    <property type="project" value="UniProtKB-KW"/>
</dbReference>
<comment type="caution">
    <text evidence="11">The sequence shown here is derived from an EMBL/GenBank/DDBJ whole genome shotgun (WGS) entry which is preliminary data.</text>
</comment>
<evidence type="ECO:0000313" key="12">
    <source>
        <dbReference type="Proteomes" id="UP001596417"/>
    </source>
</evidence>
<dbReference type="Pfam" id="PF03787">
    <property type="entry name" value="RAMPs"/>
    <property type="match status" value="1"/>
</dbReference>
<sequence>MELLGHVVLSGDVECLTGLHIGDEGALEIGGVNGPVVKTPTKGHPYIPGSSIKGKMRSLLEWDEGLVESDGKPHTCEGDAAVECPVCRVFGTPAEADAETGPTRLSVRDAFPRDETIEQWNDQNTSLPYTEVKTENTINRITAQANLRDNERVPKGSRFGYELIYGVYDLDDGGRPDLDHLATVERALFLLEDSSLGGNGSRGYGKVEFHEDEYKVRTSADYRSGDKDGRSAETLEEVGEILGVE</sequence>
<gene>
    <name evidence="11" type="primary">csm3</name>
    <name evidence="10" type="ORF">ACFQL7_25620</name>
    <name evidence="11" type="ORF">ACFQL7_27365</name>
</gene>
<dbReference type="PANTHER" id="PTHR35579:SF3">
    <property type="entry name" value="CRISPR SYSTEM CMS ENDORIBONUCLEASE CSM3"/>
    <property type="match status" value="1"/>
</dbReference>
<dbReference type="Proteomes" id="UP001596417">
    <property type="component" value="Unassembled WGS sequence"/>
</dbReference>
<evidence type="ECO:0000256" key="4">
    <source>
        <dbReference type="ARBA" id="ARBA00022759"/>
    </source>
</evidence>
<reference evidence="11" key="1">
    <citation type="journal article" date="2014" name="Int. J. Syst. Evol. Microbiol.">
        <title>Complete genome sequence of Corynebacterium casei LMG S-19264T (=DSM 44701T), isolated from a smear-ripened cheese.</title>
        <authorList>
            <consortium name="US DOE Joint Genome Institute (JGI-PGF)"/>
            <person name="Walter F."/>
            <person name="Albersmeier A."/>
            <person name="Kalinowski J."/>
            <person name="Ruckert C."/>
        </authorList>
    </citation>
    <scope>NUCLEOTIDE SEQUENCE [LARGE SCALE GENOMIC DNA]</scope>
    <source>
        <strain evidence="11">NBRC 107106</strain>
    </source>
</reference>
<evidence type="ECO:0000256" key="1">
    <source>
        <dbReference type="ARBA" id="ARBA00006342"/>
    </source>
</evidence>
<keyword evidence="4" id="KW-0255">Endonuclease</keyword>
<evidence type="ECO:0000256" key="8">
    <source>
        <dbReference type="ARBA" id="ARBA00033183"/>
    </source>
</evidence>
<reference evidence="11" key="3">
    <citation type="submission" date="2024-09" db="EMBL/GenBank/DDBJ databases">
        <authorList>
            <person name="Sun Q."/>
        </authorList>
    </citation>
    <scope>NUCLEOTIDE SEQUENCE</scope>
    <source>
        <strain evidence="11">NBRC 107106</strain>
    </source>
</reference>
<keyword evidence="7" id="KW-0051">Antiviral defense</keyword>
<dbReference type="GO" id="GO:0003723">
    <property type="term" value="F:RNA binding"/>
    <property type="evidence" value="ECO:0007669"/>
    <property type="project" value="UniProtKB-KW"/>
</dbReference>
<proteinExistence type="inferred from homology"/>
<dbReference type="InterPro" id="IPR005537">
    <property type="entry name" value="RAMP_III_fam"/>
</dbReference>
<keyword evidence="5" id="KW-0378">Hydrolase</keyword>
<evidence type="ECO:0000256" key="7">
    <source>
        <dbReference type="ARBA" id="ARBA00023118"/>
    </source>
</evidence>
<dbReference type="InterPro" id="IPR052216">
    <property type="entry name" value="CRISPR_Csm3_endoribonuclease"/>
</dbReference>
<keyword evidence="3" id="KW-0540">Nuclease</keyword>
<dbReference type="EMBL" id="JBHTAX010000006">
    <property type="protein sequence ID" value="MFC7193132.1"/>
    <property type="molecule type" value="Genomic_DNA"/>
</dbReference>
<dbReference type="GO" id="GO:0051607">
    <property type="term" value="P:defense response to virus"/>
    <property type="evidence" value="ECO:0007669"/>
    <property type="project" value="UniProtKB-KW"/>
</dbReference>
<dbReference type="EMBL" id="JBHTAX010000006">
    <property type="protein sequence ID" value="MFC7192855.1"/>
    <property type="molecule type" value="Genomic_DNA"/>
</dbReference>
<evidence type="ECO:0000256" key="2">
    <source>
        <dbReference type="ARBA" id="ARBA00022150"/>
    </source>
</evidence>
<evidence type="ECO:0000256" key="5">
    <source>
        <dbReference type="ARBA" id="ARBA00022801"/>
    </source>
</evidence>
<name>A0ABD5YW84_9EURY</name>
<accession>A0ABD5YW84</accession>